<sequence length="396" mass="38917">MQAFLRSRVTEGAALLTAGAIALSPVVVTPVADHLPALNMSSVATTLTSSSNPIAVWVDVLNTTFNNIAALGQQVQSDPSPILDQFVKNQLANVQTIETALSQAGGGLVAGVTAIPQALFQAGQQLAAGQISAATSTLFQAGLSLVLAPVISLLPVFNIPGQIAKNFANVLNALPNVLLPVGLAAISPIAGVVGAIGDTGQAVFDALKAGDIPAAVGAIVNAPAVITNAFLNGYEPQSTVGILTVGKDFSAGLISALLGARDTIAQALGAPVPPAAPARALAATAAPVAQAPVSEAPSVSAPSAPAETEAADTPAVSSGAVKTRTATTDPAKSTTDSTTEGTTETGTSTPATDKSVAGVARSRTESHSSTAGQSSSDKGTHSRASGGSARSGGGSE</sequence>
<organism evidence="2 3">
    <name type="scientific">Mycolicibacterium anyangense</name>
    <dbReference type="NCBI Taxonomy" id="1431246"/>
    <lineage>
        <taxon>Bacteria</taxon>
        <taxon>Bacillati</taxon>
        <taxon>Actinomycetota</taxon>
        <taxon>Actinomycetes</taxon>
        <taxon>Mycobacteriales</taxon>
        <taxon>Mycobacteriaceae</taxon>
        <taxon>Mycolicibacterium</taxon>
    </lineage>
</organism>
<reference evidence="2 3" key="1">
    <citation type="journal article" date="2019" name="Emerg. Microbes Infect.">
        <title>Comprehensive subspecies identification of 175 nontuberculous mycobacteria species based on 7547 genomic profiles.</title>
        <authorList>
            <person name="Matsumoto Y."/>
            <person name="Kinjo T."/>
            <person name="Motooka D."/>
            <person name="Nabeya D."/>
            <person name="Jung N."/>
            <person name="Uechi K."/>
            <person name="Horii T."/>
            <person name="Iida T."/>
            <person name="Fujita J."/>
            <person name="Nakamura S."/>
        </authorList>
    </citation>
    <scope>NUCLEOTIDE SEQUENCE [LARGE SCALE GENOMIC DNA]</scope>
    <source>
        <strain evidence="2 3">JCM 30275</strain>
    </source>
</reference>
<evidence type="ECO:0000313" key="3">
    <source>
        <dbReference type="Proteomes" id="UP000467249"/>
    </source>
</evidence>
<gene>
    <name evidence="2" type="ORF">MANY_27930</name>
</gene>
<accession>A0A6N4W662</accession>
<feature type="compositionally biased region" description="Polar residues" evidence="1">
    <location>
        <begin position="367"/>
        <end position="377"/>
    </location>
</feature>
<dbReference type="EMBL" id="AP022620">
    <property type="protein sequence ID" value="BBZ77456.1"/>
    <property type="molecule type" value="Genomic_DNA"/>
</dbReference>
<dbReference type="KEGG" id="many:MANY_27930"/>
<dbReference type="Proteomes" id="UP000467249">
    <property type="component" value="Chromosome"/>
</dbReference>
<evidence type="ECO:0000256" key="1">
    <source>
        <dbReference type="SAM" id="MobiDB-lite"/>
    </source>
</evidence>
<dbReference type="RefSeq" id="WP_163804771.1">
    <property type="nucleotide sequence ID" value="NZ_AP022620.1"/>
</dbReference>
<name>A0A6N4W662_9MYCO</name>
<feature type="region of interest" description="Disordered" evidence="1">
    <location>
        <begin position="296"/>
        <end position="396"/>
    </location>
</feature>
<keyword evidence="3" id="KW-1185">Reference proteome</keyword>
<feature type="compositionally biased region" description="Low complexity" evidence="1">
    <location>
        <begin position="296"/>
        <end position="316"/>
    </location>
</feature>
<feature type="compositionally biased region" description="Low complexity" evidence="1">
    <location>
        <begin position="333"/>
        <end position="349"/>
    </location>
</feature>
<proteinExistence type="predicted"/>
<dbReference type="AlphaFoldDB" id="A0A6N4W662"/>
<evidence type="ECO:0000313" key="2">
    <source>
        <dbReference type="EMBL" id="BBZ77456.1"/>
    </source>
</evidence>
<protein>
    <recommendedName>
        <fullName evidence="4">PE-PGRS family protein</fullName>
    </recommendedName>
</protein>
<evidence type="ECO:0008006" key="4">
    <source>
        <dbReference type="Google" id="ProtNLM"/>
    </source>
</evidence>